<keyword evidence="10" id="KW-1185">Reference proteome</keyword>
<dbReference type="EMBL" id="FOWD01000010">
    <property type="protein sequence ID" value="SFO13400.1"/>
    <property type="molecule type" value="Genomic_DNA"/>
</dbReference>
<keyword evidence="2 8" id="KW-0645">Protease</keyword>
<protein>
    <recommendedName>
        <fullName evidence="8">Abasic site processing protein</fullName>
        <ecNumber evidence="8">3.4.-.-</ecNumber>
    </recommendedName>
</protein>
<keyword evidence="7" id="KW-0456">Lyase</keyword>
<dbReference type="GO" id="GO:0016829">
    <property type="term" value="F:lyase activity"/>
    <property type="evidence" value="ECO:0007669"/>
    <property type="project" value="UniProtKB-KW"/>
</dbReference>
<evidence type="ECO:0000256" key="1">
    <source>
        <dbReference type="ARBA" id="ARBA00008136"/>
    </source>
</evidence>
<keyword evidence="4 8" id="KW-0378">Hydrolase</keyword>
<dbReference type="RefSeq" id="WP_091685787.1">
    <property type="nucleotide sequence ID" value="NZ_BAABFM010000061.1"/>
</dbReference>
<dbReference type="Pfam" id="PF02586">
    <property type="entry name" value="SRAP"/>
    <property type="match status" value="1"/>
</dbReference>
<dbReference type="STRING" id="1527.SAMN04489757_11065"/>
<dbReference type="SUPFAM" id="SSF143081">
    <property type="entry name" value="BB1717-like"/>
    <property type="match status" value="1"/>
</dbReference>
<evidence type="ECO:0000256" key="6">
    <source>
        <dbReference type="ARBA" id="ARBA00023125"/>
    </source>
</evidence>
<dbReference type="InterPro" id="IPR003738">
    <property type="entry name" value="SRAP"/>
</dbReference>
<dbReference type="GO" id="GO:0008233">
    <property type="term" value="F:peptidase activity"/>
    <property type="evidence" value="ECO:0007669"/>
    <property type="project" value="UniProtKB-KW"/>
</dbReference>
<dbReference type="Proteomes" id="UP000198806">
    <property type="component" value="Unassembled WGS sequence"/>
</dbReference>
<gene>
    <name evidence="9" type="ORF">SAMN04489757_11065</name>
</gene>
<evidence type="ECO:0000256" key="7">
    <source>
        <dbReference type="ARBA" id="ARBA00023239"/>
    </source>
</evidence>
<evidence type="ECO:0000313" key="9">
    <source>
        <dbReference type="EMBL" id="SFO13400.1"/>
    </source>
</evidence>
<keyword evidence="6" id="KW-0238">DNA-binding</keyword>
<evidence type="ECO:0000313" key="10">
    <source>
        <dbReference type="Proteomes" id="UP000198806"/>
    </source>
</evidence>
<dbReference type="AlphaFoldDB" id="A0A1I5EPR7"/>
<sequence length="196" mass="22968">MCGRYYIDDETSKEIEKILQNIDKKNSGKSYKTGEIFPTETVPILVAQKDDMVPDLLTWGFPNSKSKGVIINARSETAFDKNMFQESLISRRCIIPANGFYEWNKNKEKIYFTQPDSDIIYMAGVYNVFNEESRFVILTTNANDSILDVHDRMPLILQREELHSWLFDNNRTQDFLKQVPTILERKSEYQQITLEF</sequence>
<name>A0A1I5EPR7_9FIRM</name>
<organism evidence="9 10">
    <name type="scientific">Anaerocolumna aminovalerica</name>
    <dbReference type="NCBI Taxonomy" id="1527"/>
    <lineage>
        <taxon>Bacteria</taxon>
        <taxon>Bacillati</taxon>
        <taxon>Bacillota</taxon>
        <taxon>Clostridia</taxon>
        <taxon>Lachnospirales</taxon>
        <taxon>Lachnospiraceae</taxon>
        <taxon>Anaerocolumna</taxon>
    </lineage>
</organism>
<keyword evidence="5" id="KW-0190">Covalent protein-DNA linkage</keyword>
<accession>A0A1I5EPR7</accession>
<dbReference type="EC" id="3.4.-.-" evidence="8"/>
<keyword evidence="3" id="KW-0227">DNA damage</keyword>
<reference evidence="9 10" key="1">
    <citation type="submission" date="2016-10" db="EMBL/GenBank/DDBJ databases">
        <authorList>
            <person name="de Groot N.N."/>
        </authorList>
    </citation>
    <scope>NUCLEOTIDE SEQUENCE [LARGE SCALE GENOMIC DNA]</scope>
    <source>
        <strain evidence="9 10">DSM 1283</strain>
    </source>
</reference>
<dbReference type="GO" id="GO:0003697">
    <property type="term" value="F:single-stranded DNA binding"/>
    <property type="evidence" value="ECO:0007669"/>
    <property type="project" value="InterPro"/>
</dbReference>
<dbReference type="GO" id="GO:0006508">
    <property type="term" value="P:proteolysis"/>
    <property type="evidence" value="ECO:0007669"/>
    <property type="project" value="UniProtKB-KW"/>
</dbReference>
<evidence type="ECO:0000256" key="3">
    <source>
        <dbReference type="ARBA" id="ARBA00022763"/>
    </source>
</evidence>
<dbReference type="PANTHER" id="PTHR13604">
    <property type="entry name" value="DC12-RELATED"/>
    <property type="match status" value="1"/>
</dbReference>
<evidence type="ECO:0000256" key="8">
    <source>
        <dbReference type="RuleBase" id="RU364100"/>
    </source>
</evidence>
<dbReference type="Gene3D" id="3.90.1680.10">
    <property type="entry name" value="SOS response associated peptidase-like"/>
    <property type="match status" value="1"/>
</dbReference>
<dbReference type="PANTHER" id="PTHR13604:SF0">
    <property type="entry name" value="ABASIC SITE PROCESSING PROTEIN HMCES"/>
    <property type="match status" value="1"/>
</dbReference>
<dbReference type="GO" id="GO:0106300">
    <property type="term" value="P:protein-DNA covalent cross-linking repair"/>
    <property type="evidence" value="ECO:0007669"/>
    <property type="project" value="InterPro"/>
</dbReference>
<comment type="similarity">
    <text evidence="1 8">Belongs to the SOS response-associated peptidase family.</text>
</comment>
<proteinExistence type="inferred from homology"/>
<evidence type="ECO:0000256" key="4">
    <source>
        <dbReference type="ARBA" id="ARBA00022801"/>
    </source>
</evidence>
<dbReference type="OrthoDB" id="9782620at2"/>
<dbReference type="InterPro" id="IPR036590">
    <property type="entry name" value="SRAP-like"/>
</dbReference>
<evidence type="ECO:0000256" key="2">
    <source>
        <dbReference type="ARBA" id="ARBA00022670"/>
    </source>
</evidence>
<evidence type="ECO:0000256" key="5">
    <source>
        <dbReference type="ARBA" id="ARBA00023124"/>
    </source>
</evidence>